<name>A0A066RSM4_9GAMM</name>
<keyword evidence="11" id="KW-1185">Reference proteome</keyword>
<dbReference type="InterPro" id="IPR027417">
    <property type="entry name" value="P-loop_NTPase"/>
</dbReference>
<evidence type="ECO:0000256" key="7">
    <source>
        <dbReference type="ARBA" id="ARBA00022840"/>
    </source>
</evidence>
<comment type="caution">
    <text evidence="10">The sequence shown here is derived from an EMBL/GenBank/DDBJ whole genome shotgun (WGS) entry which is preliminary data.</text>
</comment>
<evidence type="ECO:0000256" key="9">
    <source>
        <dbReference type="RuleBase" id="RU363066"/>
    </source>
</evidence>
<evidence type="ECO:0000313" key="11">
    <source>
        <dbReference type="Proteomes" id="UP000027192"/>
    </source>
</evidence>
<dbReference type="CDD" id="cd02021">
    <property type="entry name" value="GntK"/>
    <property type="match status" value="1"/>
</dbReference>
<dbReference type="AlphaFoldDB" id="A0A066RSM4"/>
<dbReference type="Gene3D" id="3.40.50.300">
    <property type="entry name" value="P-loop containing nucleotide triphosphate hydrolases"/>
    <property type="match status" value="1"/>
</dbReference>
<dbReference type="EMBL" id="JMIB01000032">
    <property type="protein sequence ID" value="KDM90403.1"/>
    <property type="molecule type" value="Genomic_DNA"/>
</dbReference>
<dbReference type="PANTHER" id="PTHR43442">
    <property type="entry name" value="GLUCONOKINASE-RELATED"/>
    <property type="match status" value="1"/>
</dbReference>
<evidence type="ECO:0000256" key="8">
    <source>
        <dbReference type="ARBA" id="ARBA00048090"/>
    </source>
</evidence>
<evidence type="ECO:0000256" key="4">
    <source>
        <dbReference type="ARBA" id="ARBA00022679"/>
    </source>
</evidence>
<dbReference type="GO" id="GO:0005975">
    <property type="term" value="P:carbohydrate metabolic process"/>
    <property type="evidence" value="ECO:0007669"/>
    <property type="project" value="InterPro"/>
</dbReference>
<gene>
    <name evidence="10" type="ORF">EA58_16890</name>
</gene>
<protein>
    <recommendedName>
        <fullName evidence="3 9">Gluconokinase</fullName>
        <ecNumber evidence="3 9">2.7.1.12</ecNumber>
    </recommendedName>
</protein>
<dbReference type="GO" id="GO:0005524">
    <property type="term" value="F:ATP binding"/>
    <property type="evidence" value="ECO:0007669"/>
    <property type="project" value="UniProtKB-KW"/>
</dbReference>
<dbReference type="GO" id="GO:0005737">
    <property type="term" value="C:cytoplasm"/>
    <property type="evidence" value="ECO:0007669"/>
    <property type="project" value="TreeGrafter"/>
</dbReference>
<proteinExistence type="inferred from homology"/>
<evidence type="ECO:0000256" key="1">
    <source>
        <dbReference type="ARBA" id="ARBA00004761"/>
    </source>
</evidence>
<dbReference type="GO" id="GO:0046316">
    <property type="term" value="F:gluconokinase activity"/>
    <property type="evidence" value="ECO:0007669"/>
    <property type="project" value="UniProtKB-EC"/>
</dbReference>
<comment type="catalytic activity">
    <reaction evidence="8 9">
        <text>D-gluconate + ATP = 6-phospho-D-gluconate + ADP + H(+)</text>
        <dbReference type="Rhea" id="RHEA:19433"/>
        <dbReference type="ChEBI" id="CHEBI:15378"/>
        <dbReference type="ChEBI" id="CHEBI:18391"/>
        <dbReference type="ChEBI" id="CHEBI:30616"/>
        <dbReference type="ChEBI" id="CHEBI:58759"/>
        <dbReference type="ChEBI" id="CHEBI:456216"/>
        <dbReference type="EC" id="2.7.1.12"/>
    </reaction>
</comment>
<keyword evidence="6 9" id="KW-0418">Kinase</keyword>
<evidence type="ECO:0000256" key="2">
    <source>
        <dbReference type="ARBA" id="ARBA00008420"/>
    </source>
</evidence>
<comment type="similarity">
    <text evidence="2 9">Belongs to the gluconokinase GntK/GntV family.</text>
</comment>
<keyword evidence="7 9" id="KW-0067">ATP-binding</keyword>
<evidence type="ECO:0000256" key="3">
    <source>
        <dbReference type="ARBA" id="ARBA00012054"/>
    </source>
</evidence>
<comment type="pathway">
    <text evidence="1">Carbohydrate acid metabolism.</text>
</comment>
<dbReference type="RefSeq" id="WP_036755325.1">
    <property type="nucleotide sequence ID" value="NZ_JAGSGC010000001.1"/>
</dbReference>
<dbReference type="EC" id="2.7.1.12" evidence="3 9"/>
<dbReference type="STRING" id="1654360.EA58_16890"/>
<dbReference type="PANTHER" id="PTHR43442:SF3">
    <property type="entry name" value="GLUCONOKINASE-RELATED"/>
    <property type="match status" value="1"/>
</dbReference>
<reference evidence="10 11" key="1">
    <citation type="submission" date="2014-04" db="EMBL/GenBank/DDBJ databases">
        <title>Draft genome sequence of Photobacterium halotolerans S2753: a solonamide, ngercheumicin and holomycin producer.</title>
        <authorList>
            <person name="Machado H.R."/>
            <person name="Gram L."/>
        </authorList>
    </citation>
    <scope>NUCLEOTIDE SEQUENCE [LARGE SCALE GENOMIC DNA]</scope>
    <source>
        <strain evidence="10 11">S2753</strain>
    </source>
</reference>
<organism evidence="10 11">
    <name type="scientific">Photobacterium galatheae</name>
    <dbReference type="NCBI Taxonomy" id="1654360"/>
    <lineage>
        <taxon>Bacteria</taxon>
        <taxon>Pseudomonadati</taxon>
        <taxon>Pseudomonadota</taxon>
        <taxon>Gammaproteobacteria</taxon>
        <taxon>Vibrionales</taxon>
        <taxon>Vibrionaceae</taxon>
        <taxon>Photobacterium</taxon>
    </lineage>
</organism>
<dbReference type="SUPFAM" id="SSF52540">
    <property type="entry name" value="P-loop containing nucleoside triphosphate hydrolases"/>
    <property type="match status" value="1"/>
</dbReference>
<dbReference type="PRINTS" id="PR01100">
    <property type="entry name" value="SHIKIMTKNASE"/>
</dbReference>
<keyword evidence="5 9" id="KW-0547">Nucleotide-binding</keyword>
<keyword evidence="4 9" id="KW-0808">Transferase</keyword>
<evidence type="ECO:0000313" key="10">
    <source>
        <dbReference type="EMBL" id="KDM90403.1"/>
    </source>
</evidence>
<evidence type="ECO:0000256" key="5">
    <source>
        <dbReference type="ARBA" id="ARBA00022741"/>
    </source>
</evidence>
<dbReference type="InterPro" id="IPR006001">
    <property type="entry name" value="Therm_gnt_kin"/>
</dbReference>
<dbReference type="Pfam" id="PF01202">
    <property type="entry name" value="SKI"/>
    <property type="match status" value="1"/>
</dbReference>
<dbReference type="OrthoDB" id="9795716at2"/>
<dbReference type="Proteomes" id="UP000027192">
    <property type="component" value="Unassembled WGS sequence"/>
</dbReference>
<sequence length="165" mass="18839">MKPRKMMVMGVSGCGKSTIGRRLARTLGLKFFDGDDFHSPESVKKMRVGIPLTDADRAEWLARLNQLLRDEPHVVLACSALKPEYRVQLSQGVEELCLIYLQGDVETIWQRYQQRDNHYFTGRSMLESQFSTLVEPELGEALWIDIRQSPDSVLSDILNRLPSPC</sequence>
<dbReference type="InterPro" id="IPR031322">
    <property type="entry name" value="Shikimate/glucono_kinase"/>
</dbReference>
<accession>A0A066RSM4</accession>
<dbReference type="NCBIfam" id="TIGR01313">
    <property type="entry name" value="therm_gnt_kin"/>
    <property type="match status" value="1"/>
</dbReference>
<evidence type="ECO:0000256" key="6">
    <source>
        <dbReference type="ARBA" id="ARBA00022777"/>
    </source>
</evidence>